<feature type="domain" description="Helix-turn-helix" evidence="1">
    <location>
        <begin position="9"/>
        <end position="55"/>
    </location>
</feature>
<gene>
    <name evidence="2" type="ORF">LCGC14_1320330</name>
</gene>
<dbReference type="AlphaFoldDB" id="A0A0F9NM37"/>
<comment type="caution">
    <text evidence="2">The sequence shown here is derived from an EMBL/GenBank/DDBJ whole genome shotgun (WGS) entry which is preliminary data.</text>
</comment>
<dbReference type="EMBL" id="LAZR01007872">
    <property type="protein sequence ID" value="KKM82377.1"/>
    <property type="molecule type" value="Genomic_DNA"/>
</dbReference>
<reference evidence="2" key="1">
    <citation type="journal article" date="2015" name="Nature">
        <title>Complex archaea that bridge the gap between prokaryotes and eukaryotes.</title>
        <authorList>
            <person name="Spang A."/>
            <person name="Saw J.H."/>
            <person name="Jorgensen S.L."/>
            <person name="Zaremba-Niedzwiedzka K."/>
            <person name="Martijn J."/>
            <person name="Lind A.E."/>
            <person name="van Eijk R."/>
            <person name="Schleper C."/>
            <person name="Guy L."/>
            <person name="Ettema T.J."/>
        </authorList>
    </citation>
    <scope>NUCLEOTIDE SEQUENCE</scope>
</reference>
<sequence length="58" mass="6510">MITIANIVFLDVSEVATKLEVSERWVMDKIRSGKLSGRKIGNRWIVSEEVLLEFACGA</sequence>
<dbReference type="Pfam" id="PF12728">
    <property type="entry name" value="HTH_17"/>
    <property type="match status" value="1"/>
</dbReference>
<protein>
    <recommendedName>
        <fullName evidence="1">Helix-turn-helix domain-containing protein</fullName>
    </recommendedName>
</protein>
<accession>A0A0F9NM37</accession>
<name>A0A0F9NM37_9ZZZZ</name>
<proteinExistence type="predicted"/>
<evidence type="ECO:0000259" key="1">
    <source>
        <dbReference type="Pfam" id="PF12728"/>
    </source>
</evidence>
<evidence type="ECO:0000313" key="2">
    <source>
        <dbReference type="EMBL" id="KKM82377.1"/>
    </source>
</evidence>
<dbReference type="InterPro" id="IPR041657">
    <property type="entry name" value="HTH_17"/>
</dbReference>
<organism evidence="2">
    <name type="scientific">marine sediment metagenome</name>
    <dbReference type="NCBI Taxonomy" id="412755"/>
    <lineage>
        <taxon>unclassified sequences</taxon>
        <taxon>metagenomes</taxon>
        <taxon>ecological metagenomes</taxon>
    </lineage>
</organism>